<dbReference type="EnsemblMetazoa" id="XM_022791453">
    <property type="protein sequence ID" value="XP_022647188"/>
    <property type="gene ID" value="LOC111244395"/>
</dbReference>
<dbReference type="KEGG" id="vde:111244395"/>
<dbReference type="InParanoid" id="A0A7M7J5K7"/>
<dbReference type="InterPro" id="IPR036717">
    <property type="entry name" value="GFRP_sf"/>
</dbReference>
<dbReference type="GO" id="GO:0009890">
    <property type="term" value="P:negative regulation of biosynthetic process"/>
    <property type="evidence" value="ECO:0007669"/>
    <property type="project" value="InterPro"/>
</dbReference>
<protein>
    <submittedName>
        <fullName evidence="2">Uncharacterized protein</fullName>
    </submittedName>
</protein>
<dbReference type="RefSeq" id="XP_022647188.1">
    <property type="nucleotide sequence ID" value="XM_022791453.1"/>
</dbReference>
<feature type="chain" id="PRO_5029779167" evidence="1">
    <location>
        <begin position="23"/>
        <end position="110"/>
    </location>
</feature>
<dbReference type="GeneID" id="111244395"/>
<proteinExistence type="predicted"/>
<reference evidence="2" key="1">
    <citation type="submission" date="2021-01" db="UniProtKB">
        <authorList>
            <consortium name="EnsemblMetazoa"/>
        </authorList>
    </citation>
    <scope>IDENTIFICATION</scope>
</reference>
<dbReference type="Proteomes" id="UP000594260">
    <property type="component" value="Unplaced"/>
</dbReference>
<dbReference type="AlphaFoldDB" id="A0A7M7J5K7"/>
<evidence type="ECO:0000256" key="1">
    <source>
        <dbReference type="SAM" id="SignalP"/>
    </source>
</evidence>
<organism evidence="2 3">
    <name type="scientific">Varroa destructor</name>
    <name type="common">Honeybee mite</name>
    <dbReference type="NCBI Taxonomy" id="109461"/>
    <lineage>
        <taxon>Eukaryota</taxon>
        <taxon>Metazoa</taxon>
        <taxon>Ecdysozoa</taxon>
        <taxon>Arthropoda</taxon>
        <taxon>Chelicerata</taxon>
        <taxon>Arachnida</taxon>
        <taxon>Acari</taxon>
        <taxon>Parasitiformes</taxon>
        <taxon>Mesostigmata</taxon>
        <taxon>Gamasina</taxon>
        <taxon>Dermanyssoidea</taxon>
        <taxon>Varroidae</taxon>
        <taxon>Varroa</taxon>
    </lineage>
</organism>
<evidence type="ECO:0000313" key="2">
    <source>
        <dbReference type="EnsemblMetazoa" id="XP_022647188"/>
    </source>
</evidence>
<sequence length="110" mass="12732">MRNLTKLCLLMGITLFAPQVSATMLVFGKHTDNTCTIRGDWRYIKQIDESIGEVFPEINNRDSFSLVDIRKSPTEVLDLLVRYNYKVTAANTIGHDTLWTLQKRREELKN</sequence>
<keyword evidence="1" id="KW-0732">Signal</keyword>
<dbReference type="Gene3D" id="3.30.1410.10">
    <property type="entry name" value="GTP cyclohydrolase I feedback regulatory protein GFRP"/>
    <property type="match status" value="1"/>
</dbReference>
<evidence type="ECO:0000313" key="3">
    <source>
        <dbReference type="Proteomes" id="UP000594260"/>
    </source>
</evidence>
<feature type="signal peptide" evidence="1">
    <location>
        <begin position="1"/>
        <end position="22"/>
    </location>
</feature>
<dbReference type="OrthoDB" id="10328846at2759"/>
<name>A0A7M7J5K7_VARDE</name>
<keyword evidence="3" id="KW-1185">Reference proteome</keyword>
<accession>A0A7M7J5K7</accession>